<keyword evidence="6 8" id="KW-1133">Transmembrane helix</keyword>
<feature type="transmembrane region" description="Helical" evidence="8">
    <location>
        <begin position="181"/>
        <end position="203"/>
    </location>
</feature>
<dbReference type="InterPro" id="IPR013525">
    <property type="entry name" value="ABC2_TM"/>
</dbReference>
<evidence type="ECO:0000256" key="4">
    <source>
        <dbReference type="ARBA" id="ARBA00022475"/>
    </source>
</evidence>
<organism evidence="10">
    <name type="scientific">Caldithrix abyssi</name>
    <dbReference type="NCBI Taxonomy" id="187145"/>
    <lineage>
        <taxon>Bacteria</taxon>
        <taxon>Pseudomonadati</taxon>
        <taxon>Calditrichota</taxon>
        <taxon>Calditrichia</taxon>
        <taxon>Calditrichales</taxon>
        <taxon>Calditrichaceae</taxon>
        <taxon>Caldithrix</taxon>
    </lineage>
</organism>
<reference evidence="10" key="1">
    <citation type="journal article" date="2020" name="mSystems">
        <title>Genome- and Community-Level Interaction Insights into Carbon Utilization and Element Cycling Functions of Hydrothermarchaeota in Hydrothermal Sediment.</title>
        <authorList>
            <person name="Zhou Z."/>
            <person name="Liu Y."/>
            <person name="Xu W."/>
            <person name="Pan J."/>
            <person name="Luo Z.H."/>
            <person name="Li M."/>
        </authorList>
    </citation>
    <scope>NUCLEOTIDE SEQUENCE [LARGE SCALE GENOMIC DNA]</scope>
    <source>
        <strain evidence="10">HyVt-577</strain>
    </source>
</reference>
<dbReference type="InterPro" id="IPR051449">
    <property type="entry name" value="ABC-2_transporter_component"/>
</dbReference>
<evidence type="ECO:0000313" key="10">
    <source>
        <dbReference type="EMBL" id="HGY55734.1"/>
    </source>
</evidence>
<name>A0A7V4U2L1_CALAY</name>
<feature type="transmembrane region" description="Helical" evidence="8">
    <location>
        <begin position="317"/>
        <end position="339"/>
    </location>
</feature>
<dbReference type="AlphaFoldDB" id="A0A7V4U2L1"/>
<feature type="transmembrane region" description="Helical" evidence="8">
    <location>
        <begin position="351"/>
        <end position="369"/>
    </location>
</feature>
<dbReference type="InterPro" id="IPR047817">
    <property type="entry name" value="ABC2_TM_bact-type"/>
</dbReference>
<feature type="transmembrane region" description="Helical" evidence="8">
    <location>
        <begin position="292"/>
        <end position="311"/>
    </location>
</feature>
<evidence type="ECO:0000256" key="8">
    <source>
        <dbReference type="SAM" id="Phobius"/>
    </source>
</evidence>
<keyword evidence="5 8" id="KW-0812">Transmembrane</keyword>
<comment type="subcellular location">
    <subcellularLocation>
        <location evidence="1">Cell membrane</location>
        <topology evidence="1">Multi-pass membrane protein</topology>
    </subcellularLocation>
</comment>
<dbReference type="Gene3D" id="3.40.1710.10">
    <property type="entry name" value="abc type-2 transporter like domain"/>
    <property type="match status" value="1"/>
</dbReference>
<comment type="similarity">
    <text evidence="2">Belongs to the ABC-2 integral membrane protein family.</text>
</comment>
<evidence type="ECO:0000256" key="3">
    <source>
        <dbReference type="ARBA" id="ARBA00022448"/>
    </source>
</evidence>
<dbReference type="GO" id="GO:0005886">
    <property type="term" value="C:plasma membrane"/>
    <property type="evidence" value="ECO:0007669"/>
    <property type="project" value="UniProtKB-SubCell"/>
</dbReference>
<dbReference type="Pfam" id="PF12698">
    <property type="entry name" value="ABC2_membrane_3"/>
    <property type="match status" value="1"/>
</dbReference>
<dbReference type="PANTHER" id="PTHR30294">
    <property type="entry name" value="MEMBRANE COMPONENT OF ABC TRANSPORTER YHHJ-RELATED"/>
    <property type="match status" value="1"/>
</dbReference>
<evidence type="ECO:0000256" key="2">
    <source>
        <dbReference type="ARBA" id="ARBA00007783"/>
    </source>
</evidence>
<dbReference type="PROSITE" id="PS51012">
    <property type="entry name" value="ABC_TM2"/>
    <property type="match status" value="1"/>
</dbReference>
<evidence type="ECO:0000259" key="9">
    <source>
        <dbReference type="PROSITE" id="PS51012"/>
    </source>
</evidence>
<dbReference type="Proteomes" id="UP000885779">
    <property type="component" value="Unassembled WGS sequence"/>
</dbReference>
<sequence length="374" mass="42582">MQRILYLIQKEFRQILRERTYLGLIFAMPFLQMVVLGFAITMDVKNVPLTIVDYDNSRYSRRLADDFSSSESFNYIGLSRSEKQAKRLIDEGKARVAVVVPLYFERDLRRGAKPQILVLMDGVDGNSAGVALAYVNQIVLRLQKEWLRDAGVDPRRLAQIRLVEMEPRMRYNPSLESVDNIVPGIIAVLLMVITSFLTGMSIVREKEIGTLEQLMVTPIRKKELIIGKVIPLAIVGFLMFNVSILGAGIIFKLWIKGNLFTLYFMSVLFMFTTLGLGIFASSIAKTQQQAMFIAWFFMIFSILLSGFFIPIENMPPFIQLITYANPVRYFMVVVREIYLKGTPFILLWKEAAAMGIFGLIMLIAASMGLHKRLS</sequence>
<dbReference type="EMBL" id="DRQG01000081">
    <property type="protein sequence ID" value="HGY55734.1"/>
    <property type="molecule type" value="Genomic_DNA"/>
</dbReference>
<comment type="caution">
    <text evidence="10">The sequence shown here is derived from an EMBL/GenBank/DDBJ whole genome shotgun (WGS) entry which is preliminary data.</text>
</comment>
<feature type="transmembrane region" description="Helical" evidence="8">
    <location>
        <begin position="260"/>
        <end position="280"/>
    </location>
</feature>
<dbReference type="GO" id="GO:0140359">
    <property type="term" value="F:ABC-type transporter activity"/>
    <property type="evidence" value="ECO:0007669"/>
    <property type="project" value="InterPro"/>
</dbReference>
<keyword evidence="7 8" id="KW-0472">Membrane</keyword>
<feature type="domain" description="ABC transmembrane type-2" evidence="9">
    <location>
        <begin position="145"/>
        <end position="372"/>
    </location>
</feature>
<feature type="transmembrane region" description="Helical" evidence="8">
    <location>
        <begin position="21"/>
        <end position="40"/>
    </location>
</feature>
<evidence type="ECO:0000256" key="7">
    <source>
        <dbReference type="ARBA" id="ARBA00023136"/>
    </source>
</evidence>
<protein>
    <submittedName>
        <fullName evidence="10">ABC transporter permease</fullName>
    </submittedName>
</protein>
<keyword evidence="3" id="KW-0813">Transport</keyword>
<gene>
    <name evidence="10" type="ORF">ENK44_08540</name>
</gene>
<keyword evidence="4" id="KW-1003">Cell membrane</keyword>
<evidence type="ECO:0000256" key="5">
    <source>
        <dbReference type="ARBA" id="ARBA00022692"/>
    </source>
</evidence>
<evidence type="ECO:0000256" key="6">
    <source>
        <dbReference type="ARBA" id="ARBA00022989"/>
    </source>
</evidence>
<accession>A0A7V4U2L1</accession>
<proteinExistence type="inferred from homology"/>
<dbReference type="PANTHER" id="PTHR30294:SF29">
    <property type="entry name" value="MULTIDRUG ABC TRANSPORTER PERMEASE YBHS-RELATED"/>
    <property type="match status" value="1"/>
</dbReference>
<evidence type="ECO:0000256" key="1">
    <source>
        <dbReference type="ARBA" id="ARBA00004651"/>
    </source>
</evidence>
<feature type="transmembrane region" description="Helical" evidence="8">
    <location>
        <begin position="224"/>
        <end position="254"/>
    </location>
</feature>